<sequence length="58" mass="6282">MTLIVGCPAPINSCLQPKKIAIASIAAWKKRFSFDLNSMTKRTSFSGLKTSWPLPSAA</sequence>
<organism evidence="1 2">
    <name type="scientific">Phytophthora fragariae</name>
    <dbReference type="NCBI Taxonomy" id="53985"/>
    <lineage>
        <taxon>Eukaryota</taxon>
        <taxon>Sar</taxon>
        <taxon>Stramenopiles</taxon>
        <taxon>Oomycota</taxon>
        <taxon>Peronosporomycetes</taxon>
        <taxon>Peronosporales</taxon>
        <taxon>Peronosporaceae</taxon>
        <taxon>Phytophthora</taxon>
    </lineage>
</organism>
<evidence type="ECO:0000313" key="1">
    <source>
        <dbReference type="EMBL" id="KAE9327819.1"/>
    </source>
</evidence>
<dbReference type="EMBL" id="QXFY01001113">
    <property type="protein sequence ID" value="KAE9327819.1"/>
    <property type="molecule type" value="Genomic_DNA"/>
</dbReference>
<comment type="caution">
    <text evidence="1">The sequence shown here is derived from an EMBL/GenBank/DDBJ whole genome shotgun (WGS) entry which is preliminary data.</text>
</comment>
<reference evidence="1 2" key="1">
    <citation type="submission" date="2018-09" db="EMBL/GenBank/DDBJ databases">
        <title>Genomic investigation of the strawberry pathogen Phytophthora fragariae indicates pathogenicity is determined by transcriptional variation in three key races.</title>
        <authorList>
            <person name="Adams T.M."/>
            <person name="Armitage A.D."/>
            <person name="Sobczyk M.K."/>
            <person name="Bates H.J."/>
            <person name="Dunwell J.M."/>
            <person name="Nellist C.F."/>
            <person name="Harrison R.J."/>
        </authorList>
    </citation>
    <scope>NUCLEOTIDE SEQUENCE [LARGE SCALE GENOMIC DNA]</scope>
    <source>
        <strain evidence="1 2">NOV-77</strain>
    </source>
</reference>
<name>A0A6G0RBJ0_9STRA</name>
<accession>A0A6G0RBJ0</accession>
<evidence type="ECO:0000313" key="2">
    <source>
        <dbReference type="Proteomes" id="UP000486351"/>
    </source>
</evidence>
<dbReference type="Proteomes" id="UP000486351">
    <property type="component" value="Unassembled WGS sequence"/>
</dbReference>
<proteinExistence type="predicted"/>
<dbReference type="AlphaFoldDB" id="A0A6G0RBJ0"/>
<gene>
    <name evidence="1" type="ORF">PF008_g16313</name>
</gene>
<protein>
    <submittedName>
        <fullName evidence="1">Uncharacterized protein</fullName>
    </submittedName>
</protein>